<evidence type="ECO:0000313" key="8">
    <source>
        <dbReference type="EMBL" id="MCF4121937.1"/>
    </source>
</evidence>
<dbReference type="Pfam" id="PF01850">
    <property type="entry name" value="PIN"/>
    <property type="match status" value="1"/>
</dbReference>
<dbReference type="InterPro" id="IPR029060">
    <property type="entry name" value="PIN-like_dom_sf"/>
</dbReference>
<comment type="cofactor">
    <cofactor evidence="6">
        <name>Mg(2+)</name>
        <dbReference type="ChEBI" id="CHEBI:18420"/>
    </cofactor>
</comment>
<dbReference type="CDD" id="cd09874">
    <property type="entry name" value="PIN_MT3492-like"/>
    <property type="match status" value="1"/>
</dbReference>
<evidence type="ECO:0000256" key="6">
    <source>
        <dbReference type="HAMAP-Rule" id="MF_00265"/>
    </source>
</evidence>
<protein>
    <recommendedName>
        <fullName evidence="6">Ribonuclease VapC</fullName>
        <shortName evidence="6">RNase VapC</shortName>
        <ecNumber evidence="6">3.1.-.-</ecNumber>
    </recommendedName>
    <alternativeName>
        <fullName evidence="6">Toxin VapC</fullName>
    </alternativeName>
</protein>
<dbReference type="GO" id="GO:0000287">
    <property type="term" value="F:magnesium ion binding"/>
    <property type="evidence" value="ECO:0007669"/>
    <property type="project" value="UniProtKB-UniRule"/>
</dbReference>
<evidence type="ECO:0000256" key="3">
    <source>
        <dbReference type="ARBA" id="ARBA00022723"/>
    </source>
</evidence>
<dbReference type="AlphaFoldDB" id="A0AA41U9T1"/>
<dbReference type="EC" id="3.1.-.-" evidence="6"/>
<feature type="binding site" evidence="6">
    <location>
        <position position="95"/>
    </location>
    <ligand>
        <name>Mg(2+)</name>
        <dbReference type="ChEBI" id="CHEBI:18420"/>
    </ligand>
</feature>
<dbReference type="HAMAP" id="MF_00265">
    <property type="entry name" value="VapC_Nob1"/>
    <property type="match status" value="1"/>
</dbReference>
<evidence type="ECO:0000256" key="4">
    <source>
        <dbReference type="ARBA" id="ARBA00022801"/>
    </source>
</evidence>
<comment type="function">
    <text evidence="6">Toxic component of a toxin-antitoxin (TA) system. An RNase.</text>
</comment>
<feature type="domain" description="PIN" evidence="7">
    <location>
        <begin position="6"/>
        <end position="123"/>
    </location>
</feature>
<dbReference type="GO" id="GO:0016787">
    <property type="term" value="F:hydrolase activity"/>
    <property type="evidence" value="ECO:0007669"/>
    <property type="project" value="UniProtKB-KW"/>
</dbReference>
<gene>
    <name evidence="6" type="primary">vapC</name>
    <name evidence="8" type="ORF">L1785_13215</name>
</gene>
<dbReference type="Proteomes" id="UP001165405">
    <property type="component" value="Unassembled WGS sequence"/>
</dbReference>
<reference evidence="8" key="1">
    <citation type="submission" date="2022-01" db="EMBL/GenBank/DDBJ databases">
        <title>Antribacter sp. nov., isolated from Guizhou of China.</title>
        <authorList>
            <person name="Chengliang C."/>
            <person name="Ya Z."/>
        </authorList>
    </citation>
    <scope>NUCLEOTIDE SEQUENCE</scope>
    <source>
        <strain evidence="8">KLBMP 9083</strain>
    </source>
</reference>
<dbReference type="GO" id="GO:0004540">
    <property type="term" value="F:RNA nuclease activity"/>
    <property type="evidence" value="ECO:0007669"/>
    <property type="project" value="InterPro"/>
</dbReference>
<feature type="binding site" evidence="6">
    <location>
        <position position="8"/>
    </location>
    <ligand>
        <name>Mg(2+)</name>
        <dbReference type="ChEBI" id="CHEBI:18420"/>
    </ligand>
</feature>
<dbReference type="GO" id="GO:0090729">
    <property type="term" value="F:toxin activity"/>
    <property type="evidence" value="ECO:0007669"/>
    <property type="project" value="UniProtKB-KW"/>
</dbReference>
<evidence type="ECO:0000256" key="5">
    <source>
        <dbReference type="ARBA" id="ARBA00022842"/>
    </source>
</evidence>
<organism evidence="8 9">
    <name type="scientific">Antribacter soli</name>
    <dbReference type="NCBI Taxonomy" id="2910976"/>
    <lineage>
        <taxon>Bacteria</taxon>
        <taxon>Bacillati</taxon>
        <taxon>Actinomycetota</taxon>
        <taxon>Actinomycetes</taxon>
        <taxon>Micrococcales</taxon>
        <taxon>Promicromonosporaceae</taxon>
        <taxon>Antribacter</taxon>
    </lineage>
</organism>
<evidence type="ECO:0000256" key="2">
    <source>
        <dbReference type="ARBA" id="ARBA00022722"/>
    </source>
</evidence>
<comment type="similarity">
    <text evidence="6">Belongs to the PINc/VapC protein family.</text>
</comment>
<comment type="caution">
    <text evidence="8">The sequence shown here is derived from an EMBL/GenBank/DDBJ whole genome shotgun (WGS) entry which is preliminary data.</text>
</comment>
<sequence length="134" mass="14483">MQTCAYFDTAALVKLVVWEPESAGLRAWIREQDGATLTVTCDLSRTELLRTIARKDPEAMADARHLIRSLTIGEVSQDTFAAASRLGPPELRSLDAIHLASALELGDALDAFVTYDKRLAEAATMLGLPVVAPS</sequence>
<accession>A0AA41U9T1</accession>
<evidence type="ECO:0000313" key="9">
    <source>
        <dbReference type="Proteomes" id="UP001165405"/>
    </source>
</evidence>
<keyword evidence="6" id="KW-0800">Toxin</keyword>
<evidence type="ECO:0000259" key="7">
    <source>
        <dbReference type="Pfam" id="PF01850"/>
    </source>
</evidence>
<keyword evidence="1 6" id="KW-1277">Toxin-antitoxin system</keyword>
<keyword evidence="5 6" id="KW-0460">Magnesium</keyword>
<keyword evidence="4 6" id="KW-0378">Hydrolase</keyword>
<dbReference type="RefSeq" id="WP_236089732.1">
    <property type="nucleotide sequence ID" value="NZ_JAKGSG010000035.1"/>
</dbReference>
<dbReference type="Gene3D" id="3.40.50.1010">
    <property type="entry name" value="5'-nuclease"/>
    <property type="match status" value="1"/>
</dbReference>
<dbReference type="EMBL" id="JAKGSG010000035">
    <property type="protein sequence ID" value="MCF4121937.1"/>
    <property type="molecule type" value="Genomic_DNA"/>
</dbReference>
<dbReference type="SUPFAM" id="SSF88723">
    <property type="entry name" value="PIN domain-like"/>
    <property type="match status" value="1"/>
</dbReference>
<name>A0AA41U9T1_9MICO</name>
<proteinExistence type="inferred from homology"/>
<keyword evidence="9" id="KW-1185">Reference proteome</keyword>
<evidence type="ECO:0000256" key="1">
    <source>
        <dbReference type="ARBA" id="ARBA00022649"/>
    </source>
</evidence>
<keyword evidence="2 6" id="KW-0540">Nuclease</keyword>
<dbReference type="InterPro" id="IPR022907">
    <property type="entry name" value="VapC_family"/>
</dbReference>
<keyword evidence="3 6" id="KW-0479">Metal-binding</keyword>
<dbReference type="InterPro" id="IPR002716">
    <property type="entry name" value="PIN_dom"/>
</dbReference>